<feature type="compositionally biased region" description="Basic and acidic residues" evidence="1">
    <location>
        <begin position="171"/>
        <end position="185"/>
    </location>
</feature>
<evidence type="ECO:0000256" key="1">
    <source>
        <dbReference type="SAM" id="MobiDB-lite"/>
    </source>
</evidence>
<feature type="compositionally biased region" description="Polar residues" evidence="1">
    <location>
        <begin position="244"/>
        <end position="257"/>
    </location>
</feature>
<sequence length="283" mass="30178">MPQPATSAVPVVPRPATGAVPLTSRASATPMSRSAEPRDYDRPEPRDYDRPSSGSRGDYPTSTGRRRAAEPTSGAVVPRQHSAPPVMSGPPARGGVDPLPTSHREPPRALNNELPDRRSSYPVSAMPASERPPTRRRSAAHELSSAEYDLVKPLYGSGAYPVSAPSGAVRPDSDGYGRYPGDRGSSDYGYGSGSLGGSRPSYPDRPSYSDPRDADPLSGSWPQVPAQRTSPEGGQMRRRASQERPASTPSYPGSWGQTPPEPVVPPGRPTWDSRTGARARFAR</sequence>
<feature type="region of interest" description="Disordered" evidence="1">
    <location>
        <begin position="1"/>
        <end position="283"/>
    </location>
</feature>
<comment type="caution">
    <text evidence="2">The sequence shown here is derived from an EMBL/GenBank/DDBJ whole genome shotgun (WGS) entry which is preliminary data.</text>
</comment>
<feature type="compositionally biased region" description="Polar residues" evidence="1">
    <location>
        <begin position="52"/>
        <end position="63"/>
    </location>
</feature>
<evidence type="ECO:0000313" key="2">
    <source>
        <dbReference type="EMBL" id="GAA1824034.1"/>
    </source>
</evidence>
<feature type="compositionally biased region" description="Low complexity" evidence="1">
    <location>
        <begin position="197"/>
        <end position="209"/>
    </location>
</feature>
<accession>A0ABN2MF53</accession>
<reference evidence="2 3" key="1">
    <citation type="journal article" date="2019" name="Int. J. Syst. Evol. Microbiol.">
        <title>The Global Catalogue of Microorganisms (GCM) 10K type strain sequencing project: providing services to taxonomists for standard genome sequencing and annotation.</title>
        <authorList>
            <consortium name="The Broad Institute Genomics Platform"/>
            <consortium name="The Broad Institute Genome Sequencing Center for Infectious Disease"/>
            <person name="Wu L."/>
            <person name="Ma J."/>
        </authorList>
    </citation>
    <scope>NUCLEOTIDE SEQUENCE [LARGE SCALE GENOMIC DNA]</scope>
    <source>
        <strain evidence="2 3">JCM 13250</strain>
    </source>
</reference>
<evidence type="ECO:0000313" key="3">
    <source>
        <dbReference type="Proteomes" id="UP001500218"/>
    </source>
</evidence>
<dbReference type="EMBL" id="BAAALT010000207">
    <property type="protein sequence ID" value="GAA1824034.1"/>
    <property type="molecule type" value="Genomic_DNA"/>
</dbReference>
<dbReference type="Proteomes" id="UP001500218">
    <property type="component" value="Unassembled WGS sequence"/>
</dbReference>
<protein>
    <submittedName>
        <fullName evidence="2">Uncharacterized protein</fullName>
    </submittedName>
</protein>
<feature type="compositionally biased region" description="Pro residues" evidence="1">
    <location>
        <begin position="259"/>
        <end position="268"/>
    </location>
</feature>
<name>A0ABN2MF53_9ACTN</name>
<organism evidence="2 3">
    <name type="scientific">Luedemannella flava</name>
    <dbReference type="NCBI Taxonomy" id="349316"/>
    <lineage>
        <taxon>Bacteria</taxon>
        <taxon>Bacillati</taxon>
        <taxon>Actinomycetota</taxon>
        <taxon>Actinomycetes</taxon>
        <taxon>Micromonosporales</taxon>
        <taxon>Micromonosporaceae</taxon>
        <taxon>Luedemannella</taxon>
    </lineage>
</organism>
<gene>
    <name evidence="2" type="ORF">GCM10009682_50420</name>
</gene>
<keyword evidence="3" id="KW-1185">Reference proteome</keyword>
<proteinExistence type="predicted"/>
<feature type="compositionally biased region" description="Basic and acidic residues" evidence="1">
    <location>
        <begin position="35"/>
        <end position="50"/>
    </location>
</feature>